<dbReference type="Pfam" id="PF05911">
    <property type="entry name" value="FPP"/>
    <property type="match status" value="2"/>
</dbReference>
<evidence type="ECO:0000313" key="6">
    <source>
        <dbReference type="Proteomes" id="UP001289374"/>
    </source>
</evidence>
<reference evidence="5" key="2">
    <citation type="journal article" date="2024" name="Plant">
        <title>Genomic evolution and insights into agronomic trait innovations of Sesamum species.</title>
        <authorList>
            <person name="Miao H."/>
            <person name="Wang L."/>
            <person name="Qu L."/>
            <person name="Liu H."/>
            <person name="Sun Y."/>
            <person name="Le M."/>
            <person name="Wang Q."/>
            <person name="Wei S."/>
            <person name="Zheng Y."/>
            <person name="Lin W."/>
            <person name="Duan Y."/>
            <person name="Cao H."/>
            <person name="Xiong S."/>
            <person name="Wang X."/>
            <person name="Wei L."/>
            <person name="Li C."/>
            <person name="Ma Q."/>
            <person name="Ju M."/>
            <person name="Zhao R."/>
            <person name="Li G."/>
            <person name="Mu C."/>
            <person name="Tian Q."/>
            <person name="Mei H."/>
            <person name="Zhang T."/>
            <person name="Gao T."/>
            <person name="Zhang H."/>
        </authorList>
    </citation>
    <scope>NUCLEOTIDE SEQUENCE</scope>
    <source>
        <strain evidence="5">K16</strain>
    </source>
</reference>
<evidence type="ECO:0000256" key="4">
    <source>
        <dbReference type="SAM" id="MobiDB-lite"/>
    </source>
</evidence>
<feature type="coiled-coil region" evidence="3">
    <location>
        <begin position="19"/>
        <end position="60"/>
    </location>
</feature>
<sequence>MDQKSWLWKKRSTEKTLVADKANNSLSRCEEEVQKLQTEKTELERDLRILNEKLSSALSESNAKDNIAKKQVKIAEEAIAVKYLKFSIRIYRMEKAETEAISLKQEFDRVLQQKAASEERIGHLDAALKECMQQLRFVREEQEKRVHGAVVRASEEFEKIKIALDEKLAEAGKRLAKLEAENSQLMKALSGKDMVIEDLSKYRTQLEADFNALMLRVDSTEKEKASLKYEVCVLEKELDIRNEEREFNRRTADVARKQHEENVKRIAKLELECQRLRLLVRKRLPGPAALAKMKSEVEMLGNDQVGTRRRKSHPSPTSSVKFCVEVAPDAPSKRIDLLTEQLYTMEEQKKASQESSLAASSDVGSDDKASCAESWASALISELEHYKNKKQFGATSHRNVGASDMNLMDDFAEMEKLAVVSANYSAGSSHHEEGNTIIGTSGRESDGHSSSAPGMELASLNNCPLKPSISGQEIQSQYIAASRVSGWVGDMLKMLLDYSHASQRNPQEVLEDMKVVLAHDNADTTAFYGKWGTNHPDASLHKVLELLEGINIQSQDNGASESLSGKDDKLLSFKNAENPTGYMVRVFQWKTDELSTILQQLVQTCNDLFGTTDLEQFVQQVASNLEWVINHCFSLQDVSSMKDAIRNHLDWDELDGSRSESEVDSGFANHYAECNRLHIQRDMRYLPIVSALSGDNIACQMEALQTPIKEEANKESSTVDLEAMLQPEIVKGECFRIQPQESKDRTENHLPEMETMKQSEGRTGNQIEKQKMMKEDLQGRLMESNHELRKACQKISHLENELENRTNSCKKLEETCHDLKIQLKSMTSKEVPDNGKHWEKQLQNDWEITAASEKLAECQETILNLGKQLKALASPSDAALFDKVISTPADPVVTSLSTPRKSISQRSSLLDKMLAEDKARPVASPGTKKDTKNGNDSSAVSTNAAMESSSKFTDLNGTNYDEKSKTAAASMDIVPCKKKGGRSFFKRLFRRRKKGNSLKTPFS</sequence>
<evidence type="ECO:0000256" key="2">
    <source>
        <dbReference type="ARBA" id="ARBA00023054"/>
    </source>
</evidence>
<evidence type="ECO:0000256" key="1">
    <source>
        <dbReference type="ARBA" id="ARBA00005921"/>
    </source>
</evidence>
<dbReference type="PANTHER" id="PTHR31580:SF22">
    <property type="entry name" value="FILAMENT-LIKE PLANT PROTEIN 7"/>
    <property type="match status" value="1"/>
</dbReference>
<keyword evidence="2 3" id="KW-0175">Coiled coil</keyword>
<proteinExistence type="inferred from homology"/>
<reference evidence="5" key="1">
    <citation type="submission" date="2020-06" db="EMBL/GenBank/DDBJ databases">
        <authorList>
            <person name="Li T."/>
            <person name="Hu X."/>
            <person name="Zhang T."/>
            <person name="Song X."/>
            <person name="Zhang H."/>
            <person name="Dai N."/>
            <person name="Sheng W."/>
            <person name="Hou X."/>
            <person name="Wei L."/>
        </authorList>
    </citation>
    <scope>NUCLEOTIDE SEQUENCE</scope>
    <source>
        <strain evidence="5">K16</strain>
        <tissue evidence="5">Leaf</tissue>
    </source>
</reference>
<evidence type="ECO:0000313" key="5">
    <source>
        <dbReference type="EMBL" id="KAK4390797.1"/>
    </source>
</evidence>
<protein>
    <submittedName>
        <fullName evidence="5">Filament-like plant protein 7</fullName>
    </submittedName>
</protein>
<gene>
    <name evidence="5" type="ORF">Sango_2143000</name>
</gene>
<dbReference type="AlphaFoldDB" id="A0AAE2BMG4"/>
<dbReference type="Proteomes" id="UP001289374">
    <property type="component" value="Unassembled WGS sequence"/>
</dbReference>
<feature type="coiled-coil region" evidence="3">
    <location>
        <begin position="774"/>
        <end position="829"/>
    </location>
</feature>
<feature type="region of interest" description="Disordered" evidence="4">
    <location>
        <begin position="429"/>
        <end position="453"/>
    </location>
</feature>
<comment type="caution">
    <text evidence="5">The sequence shown here is derived from an EMBL/GenBank/DDBJ whole genome shotgun (WGS) entry which is preliminary data.</text>
</comment>
<feature type="compositionally biased region" description="Polar residues" evidence="4">
    <location>
        <begin position="934"/>
        <end position="959"/>
    </location>
</feature>
<dbReference type="InterPro" id="IPR008587">
    <property type="entry name" value="FPP_plant"/>
</dbReference>
<evidence type="ECO:0000256" key="3">
    <source>
        <dbReference type="SAM" id="Coils"/>
    </source>
</evidence>
<accession>A0AAE2BMG4</accession>
<feature type="region of interest" description="Disordered" evidence="4">
    <location>
        <begin position="346"/>
        <end position="366"/>
    </location>
</feature>
<dbReference type="EMBL" id="JACGWL010000012">
    <property type="protein sequence ID" value="KAK4390797.1"/>
    <property type="molecule type" value="Genomic_DNA"/>
</dbReference>
<feature type="coiled-coil region" evidence="3">
    <location>
        <begin position="161"/>
        <end position="223"/>
    </location>
</feature>
<keyword evidence="6" id="KW-1185">Reference proteome</keyword>
<organism evidence="5 6">
    <name type="scientific">Sesamum angolense</name>
    <dbReference type="NCBI Taxonomy" id="2727404"/>
    <lineage>
        <taxon>Eukaryota</taxon>
        <taxon>Viridiplantae</taxon>
        <taxon>Streptophyta</taxon>
        <taxon>Embryophyta</taxon>
        <taxon>Tracheophyta</taxon>
        <taxon>Spermatophyta</taxon>
        <taxon>Magnoliopsida</taxon>
        <taxon>eudicotyledons</taxon>
        <taxon>Gunneridae</taxon>
        <taxon>Pentapetalae</taxon>
        <taxon>asterids</taxon>
        <taxon>lamiids</taxon>
        <taxon>Lamiales</taxon>
        <taxon>Pedaliaceae</taxon>
        <taxon>Sesamum</taxon>
    </lineage>
</organism>
<name>A0AAE2BMG4_9LAMI</name>
<feature type="compositionally biased region" description="Polar residues" evidence="4">
    <location>
        <begin position="353"/>
        <end position="363"/>
    </location>
</feature>
<dbReference type="PANTHER" id="PTHR31580">
    <property type="entry name" value="FILAMENT-LIKE PLANT PROTEIN 4"/>
    <property type="match status" value="1"/>
</dbReference>
<feature type="region of interest" description="Disordered" evidence="4">
    <location>
        <begin position="916"/>
        <end position="966"/>
    </location>
</feature>
<comment type="similarity">
    <text evidence="1">Belongs to the FPP family.</text>
</comment>